<dbReference type="Proteomes" id="UP000297299">
    <property type="component" value="Unassembled WGS sequence"/>
</dbReference>
<accession>A0A4Y8CS53</accession>
<proteinExistence type="predicted"/>
<gene>
    <name evidence="1" type="ORF">BOTCAL_0410g00030</name>
</gene>
<name>A0A4Y8CS53_9HELO</name>
<dbReference type="EMBL" id="PHWZ01000409">
    <property type="protein sequence ID" value="TEY40973.1"/>
    <property type="molecule type" value="Genomic_DNA"/>
</dbReference>
<sequence>MQGDDAIAKGSTKLALVEIPWAGIVGCLRLNSARLIIFIGKTCAEVPRIPRQSILILCNVGPSAKEKPRRGPRPTKDI</sequence>
<dbReference type="AlphaFoldDB" id="A0A4Y8CS53"/>
<protein>
    <submittedName>
        <fullName evidence="1">Uncharacterized protein</fullName>
    </submittedName>
</protein>
<evidence type="ECO:0000313" key="2">
    <source>
        <dbReference type="Proteomes" id="UP000297299"/>
    </source>
</evidence>
<comment type="caution">
    <text evidence="1">The sequence shown here is derived from an EMBL/GenBank/DDBJ whole genome shotgun (WGS) entry which is preliminary data.</text>
</comment>
<evidence type="ECO:0000313" key="1">
    <source>
        <dbReference type="EMBL" id="TEY40973.1"/>
    </source>
</evidence>
<organism evidence="1 2">
    <name type="scientific">Botryotinia calthae</name>
    <dbReference type="NCBI Taxonomy" id="38488"/>
    <lineage>
        <taxon>Eukaryota</taxon>
        <taxon>Fungi</taxon>
        <taxon>Dikarya</taxon>
        <taxon>Ascomycota</taxon>
        <taxon>Pezizomycotina</taxon>
        <taxon>Leotiomycetes</taxon>
        <taxon>Helotiales</taxon>
        <taxon>Sclerotiniaceae</taxon>
        <taxon>Botryotinia</taxon>
    </lineage>
</organism>
<reference evidence="1 2" key="1">
    <citation type="submission" date="2017-11" db="EMBL/GenBank/DDBJ databases">
        <title>Comparative genomics of Botrytis spp.</title>
        <authorList>
            <person name="Valero-Jimenez C.A."/>
            <person name="Tapia P."/>
            <person name="Veloso J."/>
            <person name="Silva-Moreno E."/>
            <person name="Staats M."/>
            <person name="Valdes J.H."/>
            <person name="Van Kan J.A.L."/>
        </authorList>
    </citation>
    <scope>NUCLEOTIDE SEQUENCE [LARGE SCALE GENOMIC DNA]</scope>
    <source>
        <strain evidence="1 2">MUCL2830</strain>
    </source>
</reference>
<keyword evidence="2" id="KW-1185">Reference proteome</keyword>